<organism evidence="1 2">
    <name type="scientific">Rhodopirellula maiorica SM1</name>
    <dbReference type="NCBI Taxonomy" id="1265738"/>
    <lineage>
        <taxon>Bacteria</taxon>
        <taxon>Pseudomonadati</taxon>
        <taxon>Planctomycetota</taxon>
        <taxon>Planctomycetia</taxon>
        <taxon>Pirellulales</taxon>
        <taxon>Pirellulaceae</taxon>
        <taxon>Novipirellula</taxon>
    </lineage>
</organism>
<sequence length="57" mass="6477">MNRRANGPVVCSNPLTIPGKWLGRWPFDSDESMNPARWAGRGKLLGRWPGERRTSKI</sequence>
<dbReference type="EMBL" id="ANOG01000017">
    <property type="protein sequence ID" value="EMI22932.1"/>
    <property type="molecule type" value="Genomic_DNA"/>
</dbReference>
<protein>
    <submittedName>
        <fullName evidence="1">Uncharacterized protein</fullName>
    </submittedName>
</protein>
<name>M5S5K3_9BACT</name>
<dbReference type="PATRIC" id="fig|1265738.3.peg.142"/>
<accession>M5S5K3</accession>
<comment type="caution">
    <text evidence="1">The sequence shown here is derived from an EMBL/GenBank/DDBJ whole genome shotgun (WGS) entry which is preliminary data.</text>
</comment>
<evidence type="ECO:0000313" key="1">
    <source>
        <dbReference type="EMBL" id="EMI22932.1"/>
    </source>
</evidence>
<dbReference type="Proteomes" id="UP000011991">
    <property type="component" value="Unassembled WGS sequence"/>
</dbReference>
<dbReference type="AlphaFoldDB" id="M5S5K3"/>
<evidence type="ECO:0000313" key="2">
    <source>
        <dbReference type="Proteomes" id="UP000011991"/>
    </source>
</evidence>
<reference evidence="1 2" key="1">
    <citation type="journal article" date="2013" name="Mar. Genomics">
        <title>Expression of sulfatases in Rhodopirellula baltica and the diversity of sulfatases in the genus Rhodopirellula.</title>
        <authorList>
            <person name="Wegner C.E."/>
            <person name="Richter-Heitmann T."/>
            <person name="Klindworth A."/>
            <person name="Klockow C."/>
            <person name="Richter M."/>
            <person name="Achstetter T."/>
            <person name="Glockner F.O."/>
            <person name="Harder J."/>
        </authorList>
    </citation>
    <scope>NUCLEOTIDE SEQUENCE [LARGE SCALE GENOMIC DNA]</scope>
    <source>
        <strain evidence="1 2">SM1</strain>
    </source>
</reference>
<keyword evidence="2" id="KW-1185">Reference proteome</keyword>
<proteinExistence type="predicted"/>
<gene>
    <name evidence="1" type="ORF">RMSM_00136</name>
</gene>